<dbReference type="SUPFAM" id="SSF52980">
    <property type="entry name" value="Restriction endonuclease-like"/>
    <property type="match status" value="1"/>
</dbReference>
<evidence type="ECO:0000313" key="1">
    <source>
        <dbReference type="EMBL" id="UQN28054.1"/>
    </source>
</evidence>
<dbReference type="EMBL" id="CP097218">
    <property type="protein sequence ID" value="UQN28054.1"/>
    <property type="molecule type" value="Genomic_DNA"/>
</dbReference>
<dbReference type="RefSeq" id="WP_249476999.1">
    <property type="nucleotide sequence ID" value="NZ_CP097218.1"/>
</dbReference>
<keyword evidence="2" id="KW-1185">Reference proteome</keyword>
<sequence>MSKPRAPLPAHLPPVFTARQARAAGVGAARLRSSDIRTLARGLYARAGTGASAAQIVRALSFDNPSAFAWGPTAAELLGMPIPRGLTAARSRTVHVGSPRKHEDSALIRWHKCSGAEADDAVLVAGVRTTGRVSTWCDLAPLLRVDDLVSIADHLARRPRPRLEGRTEPYASLDDLAAAVEARRGRRGARALRAALDRARVGSDSPAETRLRLALEDAGLPEPRLNVRVYDGGVDLGEPDLSWPRYRVCLEHEGPRHLTRAQQERDIERTERRVSAGWIEVRTVASDLHDGCSRAVVRVDDALRRHGWTR</sequence>
<name>A0ABY4N407_9MICO</name>
<dbReference type="Proteomes" id="UP001055868">
    <property type="component" value="Chromosome"/>
</dbReference>
<evidence type="ECO:0000313" key="2">
    <source>
        <dbReference type="Proteomes" id="UP001055868"/>
    </source>
</evidence>
<dbReference type="InterPro" id="IPR011335">
    <property type="entry name" value="Restrct_endonuc-II-like"/>
</dbReference>
<organism evidence="1 2">
    <name type="scientific">Brachybacterium kimchii</name>
    <dbReference type="NCBI Taxonomy" id="2942909"/>
    <lineage>
        <taxon>Bacteria</taxon>
        <taxon>Bacillati</taxon>
        <taxon>Actinomycetota</taxon>
        <taxon>Actinomycetes</taxon>
        <taxon>Micrococcales</taxon>
        <taxon>Dermabacteraceae</taxon>
        <taxon>Brachybacterium</taxon>
    </lineage>
</organism>
<proteinExistence type="predicted"/>
<protein>
    <recommendedName>
        <fullName evidence="3">DUF559 domain-containing protein</fullName>
    </recommendedName>
</protein>
<accession>A0ABY4N407</accession>
<gene>
    <name evidence="1" type="ORF">M4486_10350</name>
</gene>
<reference evidence="1" key="1">
    <citation type="submission" date="2022-05" db="EMBL/GenBank/DDBJ databases">
        <title>Genomic analysis of Brachybacterium sp. CBA3104.</title>
        <authorList>
            <person name="Roh S.W."/>
            <person name="Kim Y.B."/>
            <person name="Kim Y."/>
        </authorList>
    </citation>
    <scope>NUCLEOTIDE SEQUENCE</scope>
    <source>
        <strain evidence="1">CBA3104</strain>
    </source>
</reference>
<evidence type="ECO:0008006" key="3">
    <source>
        <dbReference type="Google" id="ProtNLM"/>
    </source>
</evidence>